<dbReference type="Proteomes" id="UP000759529">
    <property type="component" value="Unassembled WGS sequence"/>
</dbReference>
<feature type="chain" id="PRO_5045127669" evidence="1">
    <location>
        <begin position="25"/>
        <end position="157"/>
    </location>
</feature>
<evidence type="ECO:0000313" key="3">
    <source>
        <dbReference type="Proteomes" id="UP000759529"/>
    </source>
</evidence>
<keyword evidence="1" id="KW-0732">Signal</keyword>
<name>A0ABS2CZY7_9FLAO</name>
<gene>
    <name evidence="2" type="ORF">H9X54_014255</name>
</gene>
<dbReference type="RefSeq" id="WP_187656464.1">
    <property type="nucleotide sequence ID" value="NZ_JACSOD020000503.1"/>
</dbReference>
<accession>A0ABS2CZY7</accession>
<reference evidence="2 3" key="1">
    <citation type="submission" date="2021-02" db="EMBL/GenBank/DDBJ databases">
        <authorList>
            <person name="Jung H.S."/>
            <person name="Chun B.H."/>
            <person name="Jeon C.O."/>
        </authorList>
    </citation>
    <scope>NUCLEOTIDE SEQUENCE [LARGE SCALE GENOMIC DNA]</scope>
    <source>
        <strain evidence="2 3">LMG 25203</strain>
    </source>
</reference>
<keyword evidence="3" id="KW-1185">Reference proteome</keyword>
<evidence type="ECO:0000313" key="2">
    <source>
        <dbReference type="EMBL" id="MBM6500454.1"/>
    </source>
</evidence>
<dbReference type="EMBL" id="JACSOD020000503">
    <property type="protein sequence ID" value="MBM6500454.1"/>
    <property type="molecule type" value="Genomic_DNA"/>
</dbReference>
<protein>
    <submittedName>
        <fullName evidence="2">Uncharacterized protein</fullName>
    </submittedName>
</protein>
<evidence type="ECO:0000256" key="1">
    <source>
        <dbReference type="SAM" id="SignalP"/>
    </source>
</evidence>
<sequence>MDIYTYIKKILLSIIIIAPSFCNAQQEELKILNKSDTIYIVINKKDKITRASNNLINKDNFNYILWFELETLPEQSIFLSNHYSFASNKKVCKSFLEENKENIVEFKFLNTLGYEASYKLLISKKQLYIIDKEETGWFKIKLREVKIADKKTLISVE</sequence>
<feature type="signal peptide" evidence="1">
    <location>
        <begin position="1"/>
        <end position="24"/>
    </location>
</feature>
<proteinExistence type="predicted"/>
<organism evidence="2 3">
    <name type="scientific">Flavobacterium macrobrachii</name>
    <dbReference type="NCBI Taxonomy" id="591204"/>
    <lineage>
        <taxon>Bacteria</taxon>
        <taxon>Pseudomonadati</taxon>
        <taxon>Bacteroidota</taxon>
        <taxon>Flavobacteriia</taxon>
        <taxon>Flavobacteriales</taxon>
        <taxon>Flavobacteriaceae</taxon>
        <taxon>Flavobacterium</taxon>
    </lineage>
</organism>
<comment type="caution">
    <text evidence="2">The sequence shown here is derived from an EMBL/GenBank/DDBJ whole genome shotgun (WGS) entry which is preliminary data.</text>
</comment>